<name>A0ACB8ZJ06_ARCLA</name>
<gene>
    <name evidence="1" type="ORF">L6452_30620</name>
</gene>
<protein>
    <submittedName>
        <fullName evidence="1">Uncharacterized protein</fullName>
    </submittedName>
</protein>
<dbReference type="Proteomes" id="UP001055879">
    <property type="component" value="Linkage Group LG10"/>
</dbReference>
<accession>A0ACB8ZJ06</accession>
<proteinExistence type="predicted"/>
<organism evidence="1 2">
    <name type="scientific">Arctium lappa</name>
    <name type="common">Greater burdock</name>
    <name type="synonym">Lappa major</name>
    <dbReference type="NCBI Taxonomy" id="4217"/>
    <lineage>
        <taxon>Eukaryota</taxon>
        <taxon>Viridiplantae</taxon>
        <taxon>Streptophyta</taxon>
        <taxon>Embryophyta</taxon>
        <taxon>Tracheophyta</taxon>
        <taxon>Spermatophyta</taxon>
        <taxon>Magnoliopsida</taxon>
        <taxon>eudicotyledons</taxon>
        <taxon>Gunneridae</taxon>
        <taxon>Pentapetalae</taxon>
        <taxon>asterids</taxon>
        <taxon>campanulids</taxon>
        <taxon>Asterales</taxon>
        <taxon>Asteraceae</taxon>
        <taxon>Carduoideae</taxon>
        <taxon>Cardueae</taxon>
        <taxon>Arctiinae</taxon>
        <taxon>Arctium</taxon>
    </lineage>
</organism>
<evidence type="ECO:0000313" key="1">
    <source>
        <dbReference type="EMBL" id="KAI3697527.1"/>
    </source>
</evidence>
<reference evidence="2" key="1">
    <citation type="journal article" date="2022" name="Mol. Ecol. Resour.">
        <title>The genomes of chicory, endive, great burdock and yacon provide insights into Asteraceae palaeo-polyploidization history and plant inulin production.</title>
        <authorList>
            <person name="Fan W."/>
            <person name="Wang S."/>
            <person name="Wang H."/>
            <person name="Wang A."/>
            <person name="Jiang F."/>
            <person name="Liu H."/>
            <person name="Zhao H."/>
            <person name="Xu D."/>
            <person name="Zhang Y."/>
        </authorList>
    </citation>
    <scope>NUCLEOTIDE SEQUENCE [LARGE SCALE GENOMIC DNA]</scope>
    <source>
        <strain evidence="2">cv. Niubang</strain>
    </source>
</reference>
<comment type="caution">
    <text evidence="1">The sequence shown here is derived from an EMBL/GenBank/DDBJ whole genome shotgun (WGS) entry which is preliminary data.</text>
</comment>
<evidence type="ECO:0000313" key="2">
    <source>
        <dbReference type="Proteomes" id="UP001055879"/>
    </source>
</evidence>
<keyword evidence="2" id="KW-1185">Reference proteome</keyword>
<sequence length="276" mass="29555">MSNHLFLFLLFTTVALTTTTNLRRLSAVDPLSPSPSPSILPQLPLPAKPISPPQSPPPPPPPEYIQQQQLKNIIDALIGAGDFAAWANILFNPNTNSSIPTTTTAALIPTTATMFVPGNDALTHLSATATGAYNFDPFIIPYHILPQRLTFSELQLFKTQTRLPTLLPSKTVIITNNTPSNFTIDDALITQPDIYLTPAVCVHGIAAVFDYTVYGEAGLTPPGSSLPPPPLPTVDGDATLAPMPEIVRNSCGLICVVSGGDFLVLLLLVFGCMFNW</sequence>
<reference evidence="1 2" key="2">
    <citation type="journal article" date="2022" name="Mol. Ecol. Resour.">
        <title>The genomes of chicory, endive, great burdock and yacon provide insights into Asteraceae paleo-polyploidization history and plant inulin production.</title>
        <authorList>
            <person name="Fan W."/>
            <person name="Wang S."/>
            <person name="Wang H."/>
            <person name="Wang A."/>
            <person name="Jiang F."/>
            <person name="Liu H."/>
            <person name="Zhao H."/>
            <person name="Xu D."/>
            <person name="Zhang Y."/>
        </authorList>
    </citation>
    <scope>NUCLEOTIDE SEQUENCE [LARGE SCALE GENOMIC DNA]</scope>
    <source>
        <strain evidence="2">cv. Niubang</strain>
    </source>
</reference>
<dbReference type="EMBL" id="CM042056">
    <property type="protein sequence ID" value="KAI3697527.1"/>
    <property type="molecule type" value="Genomic_DNA"/>
</dbReference>